<proteinExistence type="predicted"/>
<gene>
    <name evidence="1" type="ORF">METZ01_LOCUS175725</name>
</gene>
<dbReference type="EMBL" id="UINC01033492">
    <property type="protein sequence ID" value="SVB22871.1"/>
    <property type="molecule type" value="Genomic_DNA"/>
</dbReference>
<feature type="non-terminal residue" evidence="1">
    <location>
        <position position="43"/>
    </location>
</feature>
<protein>
    <submittedName>
        <fullName evidence="1">Uncharacterized protein</fullName>
    </submittedName>
</protein>
<reference evidence="1" key="1">
    <citation type="submission" date="2018-05" db="EMBL/GenBank/DDBJ databases">
        <authorList>
            <person name="Lanie J.A."/>
            <person name="Ng W.-L."/>
            <person name="Kazmierczak K.M."/>
            <person name="Andrzejewski T.M."/>
            <person name="Davidsen T.M."/>
            <person name="Wayne K.J."/>
            <person name="Tettelin H."/>
            <person name="Glass J.I."/>
            <person name="Rusch D."/>
            <person name="Podicherti R."/>
            <person name="Tsui H.-C.T."/>
            <person name="Winkler M.E."/>
        </authorList>
    </citation>
    <scope>NUCLEOTIDE SEQUENCE</scope>
</reference>
<sequence>MGIFQPRIYGLKNNMELSTHPILFTIKPNMKLKIFHGEKKGIG</sequence>
<evidence type="ECO:0000313" key="1">
    <source>
        <dbReference type="EMBL" id="SVB22871.1"/>
    </source>
</evidence>
<accession>A0A382CAY5</accession>
<dbReference type="AlphaFoldDB" id="A0A382CAY5"/>
<name>A0A382CAY5_9ZZZZ</name>
<organism evidence="1">
    <name type="scientific">marine metagenome</name>
    <dbReference type="NCBI Taxonomy" id="408172"/>
    <lineage>
        <taxon>unclassified sequences</taxon>
        <taxon>metagenomes</taxon>
        <taxon>ecological metagenomes</taxon>
    </lineage>
</organism>